<keyword evidence="2" id="KW-1185">Reference proteome</keyword>
<dbReference type="AlphaFoldDB" id="A0A6F8ZFX6"/>
<name>A0A6F8ZFX6_9FIRM</name>
<dbReference type="Proteomes" id="UP000503399">
    <property type="component" value="Chromosome"/>
</dbReference>
<reference evidence="1 2" key="1">
    <citation type="submission" date="2020-02" db="EMBL/GenBank/DDBJ databases">
        <authorList>
            <person name="Hogendoorn C."/>
        </authorList>
    </citation>
    <scope>NUCLEOTIDE SEQUENCE [LARGE SCALE GENOMIC DNA]</scope>
    <source>
        <strain evidence="1">R501</strain>
    </source>
</reference>
<evidence type="ECO:0000313" key="2">
    <source>
        <dbReference type="Proteomes" id="UP000503399"/>
    </source>
</evidence>
<sequence>MEEGAVREESRLNWVEHWRRALNTLQPEGSLLEQGQRMTAETVESWQVEVHRTLRELAELADRIATVWMAERERSH</sequence>
<dbReference type="KEGG" id="hfv:R50_1275"/>
<gene>
    <name evidence="1" type="ORF">R50_1275</name>
</gene>
<organism evidence="1 2">
    <name type="scientific">Candidatus Hydrogenisulfobacillus filiaventi</name>
    <dbReference type="NCBI Taxonomy" id="2707344"/>
    <lineage>
        <taxon>Bacteria</taxon>
        <taxon>Bacillati</taxon>
        <taxon>Bacillota</taxon>
        <taxon>Clostridia</taxon>
        <taxon>Eubacteriales</taxon>
        <taxon>Clostridiales Family XVII. Incertae Sedis</taxon>
        <taxon>Candidatus Hydrogenisulfobacillus</taxon>
    </lineage>
</organism>
<dbReference type="EMBL" id="LR778114">
    <property type="protein sequence ID" value="CAB1128781.1"/>
    <property type="molecule type" value="Genomic_DNA"/>
</dbReference>
<evidence type="ECO:0000313" key="1">
    <source>
        <dbReference type="EMBL" id="CAB1128781.1"/>
    </source>
</evidence>
<accession>A0A6F8ZFX6</accession>
<proteinExistence type="predicted"/>
<protein>
    <submittedName>
        <fullName evidence="1">Uncharacterized protein</fullName>
    </submittedName>
</protein>